<proteinExistence type="predicted"/>
<dbReference type="GO" id="GO:0000981">
    <property type="term" value="F:DNA-binding transcription factor activity, RNA polymerase II-specific"/>
    <property type="evidence" value="ECO:0007669"/>
    <property type="project" value="InterPro"/>
</dbReference>
<dbReference type="Proteomes" id="UP000250140">
    <property type="component" value="Unassembled WGS sequence"/>
</dbReference>
<protein>
    <recommendedName>
        <fullName evidence="3">Zn(2)-C6 fungal-type domain-containing protein</fullName>
    </recommendedName>
</protein>
<feature type="compositionally biased region" description="Basic residues" evidence="2">
    <location>
        <begin position="95"/>
        <end position="104"/>
    </location>
</feature>
<dbReference type="AlphaFoldDB" id="A0A8E2ENG0"/>
<evidence type="ECO:0000313" key="5">
    <source>
        <dbReference type="Proteomes" id="UP000250140"/>
    </source>
</evidence>
<evidence type="ECO:0000256" key="1">
    <source>
        <dbReference type="ARBA" id="ARBA00023242"/>
    </source>
</evidence>
<dbReference type="InterPro" id="IPR036864">
    <property type="entry name" value="Zn2-C6_fun-type_DNA-bd_sf"/>
</dbReference>
<dbReference type="InterPro" id="IPR001138">
    <property type="entry name" value="Zn2Cys6_DnaBD"/>
</dbReference>
<feature type="compositionally biased region" description="Polar residues" evidence="2">
    <location>
        <begin position="40"/>
        <end position="69"/>
    </location>
</feature>
<dbReference type="GO" id="GO:0008270">
    <property type="term" value="F:zinc ion binding"/>
    <property type="evidence" value="ECO:0007669"/>
    <property type="project" value="InterPro"/>
</dbReference>
<feature type="domain" description="Zn(2)-C6 fungal-type" evidence="3">
    <location>
        <begin position="122"/>
        <end position="145"/>
    </location>
</feature>
<dbReference type="EMBL" id="KV751035">
    <property type="protein sequence ID" value="OCL01900.1"/>
    <property type="molecule type" value="Genomic_DNA"/>
</dbReference>
<dbReference type="PANTHER" id="PTHR35392">
    <property type="entry name" value="ZN(II)2CYS6 TRANSCRIPTION FACTOR (EUROFUNG)-RELATED-RELATED"/>
    <property type="match status" value="1"/>
</dbReference>
<dbReference type="PANTHER" id="PTHR35392:SF3">
    <property type="entry name" value="ZN(2)-C6 FUNGAL-TYPE DOMAIN-CONTAINING PROTEIN"/>
    <property type="match status" value="1"/>
</dbReference>
<dbReference type="Gene3D" id="4.10.240.10">
    <property type="entry name" value="Zn(2)-C6 fungal-type DNA-binding domain"/>
    <property type="match status" value="1"/>
</dbReference>
<sequence>MSSSSWGVISARPSTSTTPNRDKTSESEYELVSHDESRRSQTTSRSPFQKLEVSSQDLSPGAPSEQQPLKTIIEDKPTSRSKRPKIASSFSQRASKSKVCKRKGKMSEEGRAKAADMRKNGPCIRCRLYKLGCDGNNPCTRCLKVTHSARSFLEPCSRANLDAVSLVRHSNGRFNQLDVCFRTYRWISVDGKCPNMAVKWNLPGSTPIEGSHLSVLFRTYRPEPADDCDTTTYHWQVNGQAHKIALPPFAVYDTVALQDDVEKFLCDNQLEIEDWVLGRCNDDKLATLTYKEALRYRSEPGSDIITMALQMQCGAVMSQGYGSVMDPRVWKLPSVDYRQFGRCGYEAYDRVVDCPVPQAMGHQFDVAILKYINRLQKDLIKELRKKIFQPGIKPWYELFLTFFILLSNLEYIHGGALGYLTSKRNTMLESQVSYVVKSQVKEWEFSAGVMLQHFRCVLRGFLPFQLARENLEELRQQAKLDEASVEYVTNIIKILEDQRELFLEDYSIDASNEGSIARRWIRQLFMESYG</sequence>
<gene>
    <name evidence="4" type="ORF">AOQ84DRAFT_349986</name>
</gene>
<reference evidence="4 5" key="1">
    <citation type="journal article" date="2016" name="Nat. Commun.">
        <title>Ectomycorrhizal ecology is imprinted in the genome of the dominant symbiotic fungus Cenococcum geophilum.</title>
        <authorList>
            <consortium name="DOE Joint Genome Institute"/>
            <person name="Peter M."/>
            <person name="Kohler A."/>
            <person name="Ohm R.A."/>
            <person name="Kuo A."/>
            <person name="Krutzmann J."/>
            <person name="Morin E."/>
            <person name="Arend M."/>
            <person name="Barry K.W."/>
            <person name="Binder M."/>
            <person name="Choi C."/>
            <person name="Clum A."/>
            <person name="Copeland A."/>
            <person name="Grisel N."/>
            <person name="Haridas S."/>
            <person name="Kipfer T."/>
            <person name="LaButti K."/>
            <person name="Lindquist E."/>
            <person name="Lipzen A."/>
            <person name="Maire R."/>
            <person name="Meier B."/>
            <person name="Mihaltcheva S."/>
            <person name="Molinier V."/>
            <person name="Murat C."/>
            <person name="Poggeler S."/>
            <person name="Quandt C.A."/>
            <person name="Sperisen C."/>
            <person name="Tritt A."/>
            <person name="Tisserant E."/>
            <person name="Crous P.W."/>
            <person name="Henrissat B."/>
            <person name="Nehls U."/>
            <person name="Egli S."/>
            <person name="Spatafora J.W."/>
            <person name="Grigoriev I.V."/>
            <person name="Martin F.M."/>
        </authorList>
    </citation>
    <scope>NUCLEOTIDE SEQUENCE [LARGE SCALE GENOMIC DNA]</scope>
    <source>
        <strain evidence="4 5">CBS 207.34</strain>
    </source>
</reference>
<evidence type="ECO:0000256" key="2">
    <source>
        <dbReference type="SAM" id="MobiDB-lite"/>
    </source>
</evidence>
<feature type="compositionally biased region" description="Basic and acidic residues" evidence="2">
    <location>
        <begin position="20"/>
        <end position="39"/>
    </location>
</feature>
<evidence type="ECO:0000259" key="3">
    <source>
        <dbReference type="Pfam" id="PF00172"/>
    </source>
</evidence>
<evidence type="ECO:0000313" key="4">
    <source>
        <dbReference type="EMBL" id="OCL01900.1"/>
    </source>
</evidence>
<dbReference type="SUPFAM" id="SSF57701">
    <property type="entry name" value="Zn2/Cys6 DNA-binding domain"/>
    <property type="match status" value="1"/>
</dbReference>
<dbReference type="Pfam" id="PF00172">
    <property type="entry name" value="Zn_clus"/>
    <property type="match status" value="1"/>
</dbReference>
<feature type="region of interest" description="Disordered" evidence="2">
    <location>
        <begin position="1"/>
        <end position="113"/>
    </location>
</feature>
<keyword evidence="1" id="KW-0539">Nucleus</keyword>
<dbReference type="OrthoDB" id="5362630at2759"/>
<dbReference type="CDD" id="cd00067">
    <property type="entry name" value="GAL4"/>
    <property type="match status" value="1"/>
</dbReference>
<feature type="compositionally biased region" description="Polar residues" evidence="2">
    <location>
        <begin position="1"/>
        <end position="19"/>
    </location>
</feature>
<accession>A0A8E2ENG0</accession>
<name>A0A8E2ENG0_9PEZI</name>
<keyword evidence="5" id="KW-1185">Reference proteome</keyword>
<organism evidence="4 5">
    <name type="scientific">Glonium stellatum</name>
    <dbReference type="NCBI Taxonomy" id="574774"/>
    <lineage>
        <taxon>Eukaryota</taxon>
        <taxon>Fungi</taxon>
        <taxon>Dikarya</taxon>
        <taxon>Ascomycota</taxon>
        <taxon>Pezizomycotina</taxon>
        <taxon>Dothideomycetes</taxon>
        <taxon>Pleosporomycetidae</taxon>
        <taxon>Gloniales</taxon>
        <taxon>Gloniaceae</taxon>
        <taxon>Glonium</taxon>
    </lineage>
</organism>
<dbReference type="InterPro" id="IPR052973">
    <property type="entry name" value="Fungal_sec-metab_reg_TF"/>
</dbReference>